<evidence type="ECO:0000259" key="6">
    <source>
        <dbReference type="PROSITE" id="PS50011"/>
    </source>
</evidence>
<dbReference type="Pfam" id="PF00069">
    <property type="entry name" value="Pkinase"/>
    <property type="match status" value="1"/>
</dbReference>
<dbReference type="InterPro" id="IPR000719">
    <property type="entry name" value="Prot_kinase_dom"/>
</dbReference>
<evidence type="ECO:0000256" key="5">
    <source>
        <dbReference type="SAM" id="Phobius"/>
    </source>
</evidence>
<organism evidence="7 8">
    <name type="scientific">Archangium gephyra</name>
    <dbReference type="NCBI Taxonomy" id="48"/>
    <lineage>
        <taxon>Bacteria</taxon>
        <taxon>Pseudomonadati</taxon>
        <taxon>Myxococcota</taxon>
        <taxon>Myxococcia</taxon>
        <taxon>Myxococcales</taxon>
        <taxon>Cystobacterineae</taxon>
        <taxon>Archangiaceae</taxon>
        <taxon>Archangium</taxon>
    </lineage>
</organism>
<dbReference type="Gene3D" id="1.10.510.10">
    <property type="entry name" value="Transferase(Phosphotransferase) domain 1"/>
    <property type="match status" value="1"/>
</dbReference>
<keyword evidence="5" id="KW-0812">Transmembrane</keyword>
<evidence type="ECO:0000313" key="7">
    <source>
        <dbReference type="EMBL" id="PZR13527.1"/>
    </source>
</evidence>
<dbReference type="PROSITE" id="PS00109">
    <property type="entry name" value="PROTEIN_KINASE_TYR"/>
    <property type="match status" value="1"/>
</dbReference>
<keyword evidence="3" id="KW-0418">Kinase</keyword>
<dbReference type="GO" id="GO:0005524">
    <property type="term" value="F:ATP binding"/>
    <property type="evidence" value="ECO:0007669"/>
    <property type="project" value="UniProtKB-KW"/>
</dbReference>
<keyword evidence="2" id="KW-0547">Nucleotide-binding</keyword>
<reference evidence="7 8" key="1">
    <citation type="submission" date="2017-08" db="EMBL/GenBank/DDBJ databases">
        <title>Infants hospitalized years apart are colonized by the same room-sourced microbial strains.</title>
        <authorList>
            <person name="Brooks B."/>
            <person name="Olm M.R."/>
            <person name="Firek B.A."/>
            <person name="Baker R."/>
            <person name="Thomas B.C."/>
            <person name="Morowitz M.J."/>
            <person name="Banfield J.F."/>
        </authorList>
    </citation>
    <scope>NUCLEOTIDE SEQUENCE [LARGE SCALE GENOMIC DNA]</scope>
    <source>
        <strain evidence="7">S2_003_000_R2_14</strain>
    </source>
</reference>
<keyword evidence="4" id="KW-0067">ATP-binding</keyword>
<dbReference type="PANTHER" id="PTHR43289:SF6">
    <property type="entry name" value="SERINE_THREONINE-PROTEIN KINASE NEKL-3"/>
    <property type="match status" value="1"/>
</dbReference>
<dbReference type="CDD" id="cd14014">
    <property type="entry name" value="STKc_PknB_like"/>
    <property type="match status" value="1"/>
</dbReference>
<protein>
    <recommendedName>
        <fullName evidence="6">Protein kinase domain-containing protein</fullName>
    </recommendedName>
</protein>
<keyword evidence="1" id="KW-0808">Transferase</keyword>
<sequence length="506" mass="53665">MSETLGRYRLLKLLATGGMGEVFLARQEGPAGFTKTLVIKRILRHLASDQGFIDLFLNEARLAAQLQHPNIAQVFGLESEANTWFIAMEYVHGRSLRSVISEAKVQGLKVPPRIAARIASQALQGLHYAHELTDERGRALGILHRDVSPENLLCAFSGAVKLVDFGIAKAMSNAVTRVGTPKGKVVYMAPELVVPGGTVDRRADVYAMGVVLAEALLLEAPPNSPTSSEMARGPRAPFTPTAAIPEGLDAILVRAMAPNPDERFATAAEMSSALENWLVETSQPVAPGDVAGFLVGLFGPNALTNDGVVIADESFTTGVLSNRRGGTQPLSYPAMPAVVLPQDQLPTPPGSLWVPIAVGAATALLVGFVLLLGLWPKTQPPDEIPLVQVGPRDMVIPELVVEAKVEPPVADEAPDAGAEAALPSAKKLPAKKGIARTGRVTVRVNPWAEVVYGHKVLGTTPLPPVEVPAGNVTFTLRNKQLGVTRKVTVKVPPGGNVVLKADLFKK</sequence>
<dbReference type="Gene3D" id="3.30.200.20">
    <property type="entry name" value="Phosphorylase Kinase, domain 1"/>
    <property type="match status" value="1"/>
</dbReference>
<dbReference type="InterPro" id="IPR008266">
    <property type="entry name" value="Tyr_kinase_AS"/>
</dbReference>
<evidence type="ECO:0000256" key="1">
    <source>
        <dbReference type="ARBA" id="ARBA00022679"/>
    </source>
</evidence>
<gene>
    <name evidence="7" type="ORF">DI536_12265</name>
</gene>
<dbReference type="Proteomes" id="UP000249061">
    <property type="component" value="Unassembled WGS sequence"/>
</dbReference>
<dbReference type="PANTHER" id="PTHR43289">
    <property type="entry name" value="MITOGEN-ACTIVATED PROTEIN KINASE KINASE KINASE 20-RELATED"/>
    <property type="match status" value="1"/>
</dbReference>
<evidence type="ECO:0000256" key="2">
    <source>
        <dbReference type="ARBA" id="ARBA00022741"/>
    </source>
</evidence>
<proteinExistence type="predicted"/>
<evidence type="ECO:0000313" key="8">
    <source>
        <dbReference type="Proteomes" id="UP000249061"/>
    </source>
</evidence>
<dbReference type="EMBL" id="QFQP01000009">
    <property type="protein sequence ID" value="PZR13527.1"/>
    <property type="molecule type" value="Genomic_DNA"/>
</dbReference>
<accession>A0A2W5TI93</accession>
<feature type="domain" description="Protein kinase" evidence="6">
    <location>
        <begin position="8"/>
        <end position="278"/>
    </location>
</feature>
<dbReference type="SUPFAM" id="SSF56112">
    <property type="entry name" value="Protein kinase-like (PK-like)"/>
    <property type="match status" value="1"/>
</dbReference>
<evidence type="ECO:0000256" key="3">
    <source>
        <dbReference type="ARBA" id="ARBA00022777"/>
    </source>
</evidence>
<dbReference type="InterPro" id="IPR011009">
    <property type="entry name" value="Kinase-like_dom_sf"/>
</dbReference>
<dbReference type="PROSITE" id="PS50011">
    <property type="entry name" value="PROTEIN_KINASE_DOM"/>
    <property type="match status" value="1"/>
</dbReference>
<dbReference type="GO" id="GO:0004674">
    <property type="term" value="F:protein serine/threonine kinase activity"/>
    <property type="evidence" value="ECO:0007669"/>
    <property type="project" value="TreeGrafter"/>
</dbReference>
<feature type="transmembrane region" description="Helical" evidence="5">
    <location>
        <begin position="352"/>
        <end position="375"/>
    </location>
</feature>
<keyword evidence="5" id="KW-0472">Membrane</keyword>
<evidence type="ECO:0000256" key="4">
    <source>
        <dbReference type="ARBA" id="ARBA00022840"/>
    </source>
</evidence>
<dbReference type="AlphaFoldDB" id="A0A2W5TI93"/>
<keyword evidence="5" id="KW-1133">Transmembrane helix</keyword>
<name>A0A2W5TI93_9BACT</name>
<comment type="caution">
    <text evidence="7">The sequence shown here is derived from an EMBL/GenBank/DDBJ whole genome shotgun (WGS) entry which is preliminary data.</text>
</comment>